<dbReference type="Gene3D" id="3.40.50.720">
    <property type="entry name" value="NAD(P)-binding Rossmann-like Domain"/>
    <property type="match status" value="1"/>
</dbReference>
<evidence type="ECO:0000313" key="1">
    <source>
        <dbReference type="EMBL" id="KAK8479297.1"/>
    </source>
</evidence>
<dbReference type="EMBL" id="JBBPBN010001210">
    <property type="protein sequence ID" value="KAK8479297.1"/>
    <property type="molecule type" value="Genomic_DNA"/>
</dbReference>
<dbReference type="Proteomes" id="UP001396334">
    <property type="component" value="Unassembled WGS sequence"/>
</dbReference>
<name>A0ABR1ZGD1_9ROSI</name>
<proteinExistence type="predicted"/>
<protein>
    <recommendedName>
        <fullName evidence="3">Alcohol dehydrogenase</fullName>
    </recommendedName>
</protein>
<organism evidence="1 2">
    <name type="scientific">Hibiscus sabdariffa</name>
    <name type="common">roselle</name>
    <dbReference type="NCBI Taxonomy" id="183260"/>
    <lineage>
        <taxon>Eukaryota</taxon>
        <taxon>Viridiplantae</taxon>
        <taxon>Streptophyta</taxon>
        <taxon>Embryophyta</taxon>
        <taxon>Tracheophyta</taxon>
        <taxon>Spermatophyta</taxon>
        <taxon>Magnoliopsida</taxon>
        <taxon>eudicotyledons</taxon>
        <taxon>Gunneridae</taxon>
        <taxon>Pentapetalae</taxon>
        <taxon>rosids</taxon>
        <taxon>malvids</taxon>
        <taxon>Malvales</taxon>
        <taxon>Malvaceae</taxon>
        <taxon>Malvoideae</taxon>
        <taxon>Hibiscus</taxon>
    </lineage>
</organism>
<comment type="caution">
    <text evidence="1">The sequence shown here is derived from an EMBL/GenBank/DDBJ whole genome shotgun (WGS) entry which is preliminary data.</text>
</comment>
<gene>
    <name evidence="1" type="ORF">V6N11_045172</name>
</gene>
<keyword evidence="2" id="KW-1185">Reference proteome</keyword>
<reference evidence="1 2" key="1">
    <citation type="journal article" date="2024" name="G3 (Bethesda)">
        <title>Genome assembly of Hibiscus sabdariffa L. provides insights into metabolisms of medicinal natural products.</title>
        <authorList>
            <person name="Kim T."/>
        </authorList>
    </citation>
    <scope>NUCLEOTIDE SEQUENCE [LARGE SCALE GENOMIC DNA]</scope>
    <source>
        <strain evidence="1">TK-2024</strain>
        <tissue evidence="1">Old leaves</tissue>
    </source>
</reference>
<evidence type="ECO:0008006" key="3">
    <source>
        <dbReference type="Google" id="ProtNLM"/>
    </source>
</evidence>
<evidence type="ECO:0000313" key="2">
    <source>
        <dbReference type="Proteomes" id="UP001396334"/>
    </source>
</evidence>
<accession>A0ABR1ZGD1</accession>
<sequence length="89" mass="9903">MVGPAPFVDMDKKAKGLGAVWNTTKVEPGAIVAIFGLGTVGLTQPRWRNLLSISFRSSSRECPIYFPTQNNRIELLVLTVLDWRLRSVT</sequence>